<accession>A0AAW2PDS0</accession>
<gene>
    <name evidence="2" type="ORF">Sradi_3888900</name>
</gene>
<dbReference type="PANTHER" id="PTHR31471:SF3">
    <property type="entry name" value="OS11G0616300 PROTEIN"/>
    <property type="match status" value="1"/>
</dbReference>
<protein>
    <submittedName>
        <fullName evidence="2">Uncharacterized protein</fullName>
    </submittedName>
</protein>
<feature type="region of interest" description="Disordered" evidence="1">
    <location>
        <begin position="235"/>
        <end position="274"/>
    </location>
</feature>
<proteinExistence type="predicted"/>
<organism evidence="2">
    <name type="scientific">Sesamum radiatum</name>
    <name type="common">Black benniseed</name>
    <dbReference type="NCBI Taxonomy" id="300843"/>
    <lineage>
        <taxon>Eukaryota</taxon>
        <taxon>Viridiplantae</taxon>
        <taxon>Streptophyta</taxon>
        <taxon>Embryophyta</taxon>
        <taxon>Tracheophyta</taxon>
        <taxon>Spermatophyta</taxon>
        <taxon>Magnoliopsida</taxon>
        <taxon>eudicotyledons</taxon>
        <taxon>Gunneridae</taxon>
        <taxon>Pentapetalae</taxon>
        <taxon>asterids</taxon>
        <taxon>lamiids</taxon>
        <taxon>Lamiales</taxon>
        <taxon>Pedaliaceae</taxon>
        <taxon>Sesamum</taxon>
    </lineage>
</organism>
<dbReference type="EMBL" id="JACGWJ010000017">
    <property type="protein sequence ID" value="KAL0354420.1"/>
    <property type="molecule type" value="Genomic_DNA"/>
</dbReference>
<feature type="compositionally biased region" description="Polar residues" evidence="1">
    <location>
        <begin position="239"/>
        <end position="274"/>
    </location>
</feature>
<feature type="compositionally biased region" description="Basic residues" evidence="1">
    <location>
        <begin position="342"/>
        <end position="355"/>
    </location>
</feature>
<feature type="compositionally biased region" description="Basic and acidic residues" evidence="1">
    <location>
        <begin position="317"/>
        <end position="326"/>
    </location>
</feature>
<sequence>MDLTSNNYLEPFSSQGGAGLESDDGFCKNRSIKNPFLDSFSDPLCRLNLKETSEFVKSFPVGNNGTESRGFLEISAHRGGDNGSFPSKWDDAEKWLVSGHDSPANNNHHGLLFKSLDSSKMFSKQCSGYKPQLGEIFAEKSRVTEGKVSTFQGALVLDHHTSARAISGVSLSPTADVLLKDKFPDEVNPFSPKFGCSEPMQEGFIFRNAMKKSTNNAPPTLETVQEVKHRDIGTEMTPLGSSTTSRCPTPFKSTSPARHNTPANRSGPLTPTSIDGSNTIDITQLQECHLAKLQVGSTQFDSVTSNWSSREEEEEDVSKSLRHFEMSSECAGEASPSQGLARGKKRRKLRAALGK</sequence>
<reference evidence="2" key="2">
    <citation type="journal article" date="2024" name="Plant">
        <title>Genomic evolution and insights into agronomic trait innovations of Sesamum species.</title>
        <authorList>
            <person name="Miao H."/>
            <person name="Wang L."/>
            <person name="Qu L."/>
            <person name="Liu H."/>
            <person name="Sun Y."/>
            <person name="Le M."/>
            <person name="Wang Q."/>
            <person name="Wei S."/>
            <person name="Zheng Y."/>
            <person name="Lin W."/>
            <person name="Duan Y."/>
            <person name="Cao H."/>
            <person name="Xiong S."/>
            <person name="Wang X."/>
            <person name="Wei L."/>
            <person name="Li C."/>
            <person name="Ma Q."/>
            <person name="Ju M."/>
            <person name="Zhao R."/>
            <person name="Li G."/>
            <person name="Mu C."/>
            <person name="Tian Q."/>
            <person name="Mei H."/>
            <person name="Zhang T."/>
            <person name="Gao T."/>
            <person name="Zhang H."/>
        </authorList>
    </citation>
    <scope>NUCLEOTIDE SEQUENCE</scope>
    <source>
        <strain evidence="2">G02</strain>
    </source>
</reference>
<feature type="region of interest" description="Disordered" evidence="1">
    <location>
        <begin position="300"/>
        <end position="355"/>
    </location>
</feature>
<reference evidence="2" key="1">
    <citation type="submission" date="2020-06" db="EMBL/GenBank/DDBJ databases">
        <authorList>
            <person name="Li T."/>
            <person name="Hu X."/>
            <person name="Zhang T."/>
            <person name="Song X."/>
            <person name="Zhang H."/>
            <person name="Dai N."/>
            <person name="Sheng W."/>
            <person name="Hou X."/>
            <person name="Wei L."/>
        </authorList>
    </citation>
    <scope>NUCLEOTIDE SEQUENCE</scope>
    <source>
        <strain evidence="2">G02</strain>
        <tissue evidence="2">Leaf</tissue>
    </source>
</reference>
<evidence type="ECO:0000256" key="1">
    <source>
        <dbReference type="SAM" id="MobiDB-lite"/>
    </source>
</evidence>
<comment type="caution">
    <text evidence="2">The sequence shown here is derived from an EMBL/GenBank/DDBJ whole genome shotgun (WGS) entry which is preliminary data.</text>
</comment>
<name>A0AAW2PDS0_SESRA</name>
<dbReference type="AlphaFoldDB" id="A0AAW2PDS0"/>
<evidence type="ECO:0000313" key="2">
    <source>
        <dbReference type="EMBL" id="KAL0354420.1"/>
    </source>
</evidence>
<dbReference type="PANTHER" id="PTHR31471">
    <property type="entry name" value="OS02G0116800 PROTEIN"/>
    <property type="match status" value="1"/>
</dbReference>